<dbReference type="InterPro" id="IPR036291">
    <property type="entry name" value="NAD(P)-bd_dom_sf"/>
</dbReference>
<dbReference type="NCBIfam" id="TIGR01777">
    <property type="entry name" value="yfcH"/>
    <property type="match status" value="1"/>
</dbReference>
<dbReference type="OrthoDB" id="9801773at2"/>
<sequence length="307" mass="32563">MARAGDKGVVAIAGSSGLIGSALAAALRAADHRVLRIVRRAPANSEELHWNPNSGEFDPDALSEVDALVNLCGVSIDRRRWSGAFKQSLRDSRITPTEVLAKAAADAGVETLVNASAVGYYGDTRDRVVDENARAGSGFLAQLCQDWEAATLPAQYGGVRVVLARTGVVLGAASQALRRMRPLFSFGLGARLGSGRQYMSWISLEDEVRALLFAISQRALSGPVNMTGPAPVTNAEFTTAFGRAVNRPTPLVLPGVAVRAALGEFADEALLIGQRAIPGALEQAGFQFHHNTIGEALDYATARRERD</sequence>
<dbReference type="PANTHER" id="PTHR11092">
    <property type="entry name" value="SUGAR NUCLEOTIDE EPIMERASE RELATED"/>
    <property type="match status" value="1"/>
</dbReference>
<dbReference type="Proteomes" id="UP000320513">
    <property type="component" value="Unassembled WGS sequence"/>
</dbReference>
<protein>
    <submittedName>
        <fullName evidence="4">TIGR01777 family protein</fullName>
    </submittedName>
</protein>
<keyword evidence="5" id="KW-1185">Reference proteome</keyword>
<evidence type="ECO:0000256" key="1">
    <source>
        <dbReference type="ARBA" id="ARBA00009353"/>
    </source>
</evidence>
<evidence type="ECO:0000313" key="4">
    <source>
        <dbReference type="EMBL" id="TVS87387.1"/>
    </source>
</evidence>
<accession>A0A557XNF3</accession>
<evidence type="ECO:0000259" key="2">
    <source>
        <dbReference type="Pfam" id="PF01370"/>
    </source>
</evidence>
<reference evidence="4 5" key="1">
    <citation type="submission" date="2019-07" db="EMBL/GenBank/DDBJ databases">
        <title>New Mycobacterium species.</title>
        <authorList>
            <person name="Tortoli E."/>
            <person name="Ghielmetti G."/>
            <person name="Friedel U."/>
            <person name="Trovato A."/>
        </authorList>
    </citation>
    <scope>NUCLEOTIDE SEQUENCE [LARGE SCALE GENOMIC DNA]</scope>
    <source>
        <strain evidence="4 5">16-83</strain>
    </source>
</reference>
<feature type="domain" description="DUF1731" evidence="3">
    <location>
        <begin position="254"/>
        <end position="298"/>
    </location>
</feature>
<evidence type="ECO:0000313" key="5">
    <source>
        <dbReference type="Proteomes" id="UP000320513"/>
    </source>
</evidence>
<dbReference type="Gene3D" id="3.40.50.720">
    <property type="entry name" value="NAD(P)-binding Rossmann-like Domain"/>
    <property type="match status" value="1"/>
</dbReference>
<dbReference type="InterPro" id="IPR001509">
    <property type="entry name" value="Epimerase_deHydtase"/>
</dbReference>
<comment type="caution">
    <text evidence="4">The sequence shown here is derived from an EMBL/GenBank/DDBJ whole genome shotgun (WGS) entry which is preliminary data.</text>
</comment>
<dbReference type="Pfam" id="PF01370">
    <property type="entry name" value="Epimerase"/>
    <property type="match status" value="1"/>
</dbReference>
<dbReference type="InterPro" id="IPR010099">
    <property type="entry name" value="SDR39U1"/>
</dbReference>
<evidence type="ECO:0000259" key="3">
    <source>
        <dbReference type="Pfam" id="PF08338"/>
    </source>
</evidence>
<dbReference type="EMBL" id="VMQU01000066">
    <property type="protein sequence ID" value="TVS87387.1"/>
    <property type="molecule type" value="Genomic_DNA"/>
</dbReference>
<dbReference type="PANTHER" id="PTHR11092:SF0">
    <property type="entry name" value="EPIMERASE FAMILY PROTEIN SDR39U1"/>
    <property type="match status" value="1"/>
</dbReference>
<dbReference type="RefSeq" id="WP_144952634.1">
    <property type="nucleotide sequence ID" value="NZ_VMQU01000066.1"/>
</dbReference>
<dbReference type="AlphaFoldDB" id="A0A557XNF3"/>
<dbReference type="InterPro" id="IPR013549">
    <property type="entry name" value="DUF1731"/>
</dbReference>
<name>A0A557XNF3_9MYCO</name>
<proteinExistence type="inferred from homology"/>
<feature type="domain" description="NAD-dependent epimerase/dehydratase" evidence="2">
    <location>
        <begin position="11"/>
        <end position="217"/>
    </location>
</feature>
<dbReference type="Pfam" id="PF08338">
    <property type="entry name" value="DUF1731"/>
    <property type="match status" value="1"/>
</dbReference>
<dbReference type="SUPFAM" id="SSF51735">
    <property type="entry name" value="NAD(P)-binding Rossmann-fold domains"/>
    <property type="match status" value="1"/>
</dbReference>
<dbReference type="CDD" id="cd05242">
    <property type="entry name" value="SDR_a8"/>
    <property type="match status" value="1"/>
</dbReference>
<gene>
    <name evidence="4" type="ORF">FPZ47_15920</name>
</gene>
<organism evidence="4 5">
    <name type="scientific">Mycobacterium helveticum</name>
    <dbReference type="NCBI Taxonomy" id="2592811"/>
    <lineage>
        <taxon>Bacteria</taxon>
        <taxon>Bacillati</taxon>
        <taxon>Actinomycetota</taxon>
        <taxon>Actinomycetes</taxon>
        <taxon>Mycobacteriales</taxon>
        <taxon>Mycobacteriaceae</taxon>
        <taxon>Mycobacterium</taxon>
    </lineage>
</organism>
<comment type="similarity">
    <text evidence="1">Belongs to the NAD(P)-dependent epimerase/dehydratase family. SDR39U1 subfamily.</text>
</comment>